<dbReference type="Proteomes" id="UP001732700">
    <property type="component" value="Chromosome 5D"/>
</dbReference>
<protein>
    <submittedName>
        <fullName evidence="1">Uncharacterized protein</fullName>
    </submittedName>
</protein>
<organism evidence="1 2">
    <name type="scientific">Avena sativa</name>
    <name type="common">Oat</name>
    <dbReference type="NCBI Taxonomy" id="4498"/>
    <lineage>
        <taxon>Eukaryota</taxon>
        <taxon>Viridiplantae</taxon>
        <taxon>Streptophyta</taxon>
        <taxon>Embryophyta</taxon>
        <taxon>Tracheophyta</taxon>
        <taxon>Spermatophyta</taxon>
        <taxon>Magnoliopsida</taxon>
        <taxon>Liliopsida</taxon>
        <taxon>Poales</taxon>
        <taxon>Poaceae</taxon>
        <taxon>BOP clade</taxon>
        <taxon>Pooideae</taxon>
        <taxon>Poodae</taxon>
        <taxon>Poeae</taxon>
        <taxon>Poeae Chloroplast Group 1 (Aveneae type)</taxon>
        <taxon>Aveninae</taxon>
        <taxon>Avena</taxon>
    </lineage>
</organism>
<accession>A0ACD5YG41</accession>
<sequence length="766" mass="89100">MASETNSTNKDPNRENMITTWMPQIGMKFNSTTEAWNFWTFYGGHIGFDVRVNYENKSKTDGVVTSARYVCSNEGYRARDKRDHNTKRPRAETRTGCKVRMGITIDREVGNYEVHELVVEHNHVLQLPGTCHLMPSQRMILSLQAFEIETADDSGIVPKAAHELASRQVGGTTNLGYTRRDHKNYLRTKRHREMMYGEAGTMLKYFQDRKSENPAFQHDIQLDCDEKITNIFWADAKMIIDYAHFGDVVTFDTTFGTNKEYRPFGVFVGFNHFRETVIFGAALLYDETFDSFKWLFNTFLFVHNKKKPRTIFTDQDIAMGKAIQAVFTEAWHGLCNFHIMQNAMKHLPQKKKDEDGPNVLAEFSACMYKYENEEAFEEAFTAIRGKVDTQTWLDSIYKVKEKWARCFMRNAYTLGMRSTQLSESLNSDLKNHLKSDLDILRFFKHLERVVQGKRDNELNEEYESRKKLPRVRIRTPAIIQASKVYTPRIFEDFQNEYERSISAYIKPSEEKNVYNVVIASIDPESMYEEETKVLVDHEEQQVLCSCGQFERVGILCSHALKALDVMNIKYLPSHYILKWWTREARSGTIQDSHGNIVLEDPRMEDRLRLKFFIHKFHGIASKALVSEECSKLVDDALESLSKQVKEKASTNTCRSEAICEEPDSSLQTACLKKKEIQNKNLRRNKSWIEKQRPNKKRKKKAEFVPENQFCSRGEKDMSAAQQQGNTEQPAGINENSLQEYGWMTRLLMGQDDDNLDLQNYMNFPRI</sequence>
<reference evidence="1" key="1">
    <citation type="submission" date="2021-05" db="EMBL/GenBank/DDBJ databases">
        <authorList>
            <person name="Scholz U."/>
            <person name="Mascher M."/>
            <person name="Fiebig A."/>
        </authorList>
    </citation>
    <scope>NUCLEOTIDE SEQUENCE [LARGE SCALE GENOMIC DNA]</scope>
</reference>
<evidence type="ECO:0000313" key="2">
    <source>
        <dbReference type="Proteomes" id="UP001732700"/>
    </source>
</evidence>
<dbReference type="EnsemblPlants" id="AVESA.00010b.r2.5DG0955410.1">
    <property type="protein sequence ID" value="AVESA.00010b.r2.5DG0955410.1.CDS"/>
    <property type="gene ID" value="AVESA.00010b.r2.5DG0955410"/>
</dbReference>
<evidence type="ECO:0000313" key="1">
    <source>
        <dbReference type="EnsemblPlants" id="AVESA.00010b.r2.5DG0955410.1.CDS"/>
    </source>
</evidence>
<name>A0ACD5YG41_AVESA</name>
<keyword evidence="2" id="KW-1185">Reference proteome</keyword>
<proteinExistence type="predicted"/>
<reference evidence="1" key="2">
    <citation type="submission" date="2025-09" db="UniProtKB">
        <authorList>
            <consortium name="EnsemblPlants"/>
        </authorList>
    </citation>
    <scope>IDENTIFICATION</scope>
</reference>